<keyword evidence="2" id="KW-0560">Oxidoreductase</keyword>
<dbReference type="InterPro" id="IPR036291">
    <property type="entry name" value="NAD(P)-bd_dom_sf"/>
</dbReference>
<gene>
    <name evidence="3" type="primary">fabG_6</name>
    <name evidence="3" type="ORF">Rhe02_48050</name>
</gene>
<proteinExistence type="inferred from homology"/>
<sequence length="222" mass="23162">MSKSVVITGGTGGLGTAVTQVLLDEGWQVVVPWVARKELDRMPASERLVLVEADLFDPAAAAAVVGAATEPLRAVVNLVGGFAMGGRVHETPIDDFEAQLRLNLRPGYLMCQAGIPRLIEAGGGSVVCVSSQATRRPFSGAAGYLTAKTAVLGLVGALHAEYERDGIRVNAILPNVIDTPANRAAQPGADTSGWTKPEVIAQTIAFLCDDRSAAVRGSQLFV</sequence>
<name>A0A8J3Q9P7_9ACTN</name>
<dbReference type="PANTHER" id="PTHR43477">
    <property type="entry name" value="DIHYDROANTICAPSIN 7-DEHYDROGENASE"/>
    <property type="match status" value="1"/>
</dbReference>
<dbReference type="Proteomes" id="UP000612899">
    <property type="component" value="Unassembled WGS sequence"/>
</dbReference>
<dbReference type="Pfam" id="PF00106">
    <property type="entry name" value="adh_short"/>
    <property type="match status" value="1"/>
</dbReference>
<dbReference type="RefSeq" id="WP_203910548.1">
    <property type="nucleotide sequence ID" value="NZ_BONY01000029.1"/>
</dbReference>
<dbReference type="InterPro" id="IPR002347">
    <property type="entry name" value="SDR_fam"/>
</dbReference>
<dbReference type="InterPro" id="IPR051122">
    <property type="entry name" value="SDR_DHRS6-like"/>
</dbReference>
<protein>
    <submittedName>
        <fullName evidence="3">3-oxoacyl-(ACP) reductase</fullName>
    </submittedName>
</protein>
<evidence type="ECO:0000256" key="2">
    <source>
        <dbReference type="ARBA" id="ARBA00023002"/>
    </source>
</evidence>
<comment type="similarity">
    <text evidence="1">Belongs to the short-chain dehydrogenases/reductases (SDR) family.</text>
</comment>
<dbReference type="Gene3D" id="3.40.50.720">
    <property type="entry name" value="NAD(P)-binding Rossmann-like Domain"/>
    <property type="match status" value="1"/>
</dbReference>
<dbReference type="EMBL" id="BONY01000029">
    <property type="protein sequence ID" value="GIH06738.1"/>
    <property type="molecule type" value="Genomic_DNA"/>
</dbReference>
<reference evidence="3" key="1">
    <citation type="submission" date="2021-01" db="EMBL/GenBank/DDBJ databases">
        <title>Whole genome shotgun sequence of Rhizocola hellebori NBRC 109834.</title>
        <authorList>
            <person name="Komaki H."/>
            <person name="Tamura T."/>
        </authorList>
    </citation>
    <scope>NUCLEOTIDE SEQUENCE</scope>
    <source>
        <strain evidence="3">NBRC 109834</strain>
    </source>
</reference>
<dbReference type="GO" id="GO:0016491">
    <property type="term" value="F:oxidoreductase activity"/>
    <property type="evidence" value="ECO:0007669"/>
    <property type="project" value="UniProtKB-KW"/>
</dbReference>
<dbReference type="PRINTS" id="PR00081">
    <property type="entry name" value="GDHRDH"/>
</dbReference>
<organism evidence="3 4">
    <name type="scientific">Rhizocola hellebori</name>
    <dbReference type="NCBI Taxonomy" id="1392758"/>
    <lineage>
        <taxon>Bacteria</taxon>
        <taxon>Bacillati</taxon>
        <taxon>Actinomycetota</taxon>
        <taxon>Actinomycetes</taxon>
        <taxon>Micromonosporales</taxon>
        <taxon>Micromonosporaceae</taxon>
        <taxon>Rhizocola</taxon>
    </lineage>
</organism>
<dbReference type="SUPFAM" id="SSF51735">
    <property type="entry name" value="NAD(P)-binding Rossmann-fold domains"/>
    <property type="match status" value="1"/>
</dbReference>
<comment type="caution">
    <text evidence="3">The sequence shown here is derived from an EMBL/GenBank/DDBJ whole genome shotgun (WGS) entry which is preliminary data.</text>
</comment>
<evidence type="ECO:0000313" key="4">
    <source>
        <dbReference type="Proteomes" id="UP000612899"/>
    </source>
</evidence>
<dbReference type="PANTHER" id="PTHR43477:SF1">
    <property type="entry name" value="DIHYDROANTICAPSIN 7-DEHYDROGENASE"/>
    <property type="match status" value="1"/>
</dbReference>
<evidence type="ECO:0000256" key="1">
    <source>
        <dbReference type="ARBA" id="ARBA00006484"/>
    </source>
</evidence>
<dbReference type="AlphaFoldDB" id="A0A8J3Q9P7"/>
<accession>A0A8J3Q9P7</accession>
<keyword evidence="4" id="KW-1185">Reference proteome</keyword>
<evidence type="ECO:0000313" key="3">
    <source>
        <dbReference type="EMBL" id="GIH06738.1"/>
    </source>
</evidence>